<evidence type="ECO:0000313" key="1">
    <source>
        <dbReference type="EMBL" id="KAH9413286.1"/>
    </source>
</evidence>
<evidence type="ECO:0000313" key="2">
    <source>
        <dbReference type="Proteomes" id="UP000887458"/>
    </source>
</evidence>
<dbReference type="EMBL" id="NJHN03000122">
    <property type="protein sequence ID" value="KAH9413286.1"/>
    <property type="molecule type" value="Genomic_DNA"/>
</dbReference>
<name>A0ABQ8ISJ1_DERPT</name>
<accession>A0ABQ8ISJ1</accession>
<reference evidence="1 2" key="2">
    <citation type="journal article" date="2022" name="Mol. Biol. Evol.">
        <title>Comparative Genomics Reveals Insights into the Divergent Evolution of Astigmatic Mites and Household Pest Adaptations.</title>
        <authorList>
            <person name="Xiong Q."/>
            <person name="Wan A.T."/>
            <person name="Liu X."/>
            <person name="Fung C.S."/>
            <person name="Xiao X."/>
            <person name="Malainual N."/>
            <person name="Hou J."/>
            <person name="Wang L."/>
            <person name="Wang M."/>
            <person name="Yang K.Y."/>
            <person name="Cui Y."/>
            <person name="Leung E.L."/>
            <person name="Nong W."/>
            <person name="Shin S.K."/>
            <person name="Au S.W."/>
            <person name="Jeong K.Y."/>
            <person name="Chew F.T."/>
            <person name="Hui J.H."/>
            <person name="Leung T.F."/>
            <person name="Tungtrongchitr A."/>
            <person name="Zhong N."/>
            <person name="Liu Z."/>
            <person name="Tsui S.K."/>
        </authorList>
    </citation>
    <scope>NUCLEOTIDE SEQUENCE [LARGE SCALE GENOMIC DNA]</scope>
    <source>
        <strain evidence="1">Derp</strain>
    </source>
</reference>
<organism evidence="1 2">
    <name type="scientific">Dermatophagoides pteronyssinus</name>
    <name type="common">European house dust mite</name>
    <dbReference type="NCBI Taxonomy" id="6956"/>
    <lineage>
        <taxon>Eukaryota</taxon>
        <taxon>Metazoa</taxon>
        <taxon>Ecdysozoa</taxon>
        <taxon>Arthropoda</taxon>
        <taxon>Chelicerata</taxon>
        <taxon>Arachnida</taxon>
        <taxon>Acari</taxon>
        <taxon>Acariformes</taxon>
        <taxon>Sarcoptiformes</taxon>
        <taxon>Astigmata</taxon>
        <taxon>Psoroptidia</taxon>
        <taxon>Analgoidea</taxon>
        <taxon>Pyroglyphidae</taxon>
        <taxon>Dermatophagoidinae</taxon>
        <taxon>Dermatophagoides</taxon>
    </lineage>
</organism>
<proteinExistence type="predicted"/>
<reference evidence="1 2" key="1">
    <citation type="journal article" date="2018" name="J. Allergy Clin. Immunol.">
        <title>High-quality assembly of Dermatophagoides pteronyssinus genome and transcriptome reveals a wide range of novel allergens.</title>
        <authorList>
            <person name="Liu X.Y."/>
            <person name="Yang K.Y."/>
            <person name="Wang M.Q."/>
            <person name="Kwok J.S."/>
            <person name="Zeng X."/>
            <person name="Yang Z."/>
            <person name="Xiao X.J."/>
            <person name="Lau C.P."/>
            <person name="Li Y."/>
            <person name="Huang Z.M."/>
            <person name="Ba J.G."/>
            <person name="Yim A.K."/>
            <person name="Ouyang C.Y."/>
            <person name="Ngai S.M."/>
            <person name="Chan T.F."/>
            <person name="Leung E.L."/>
            <person name="Liu L."/>
            <person name="Liu Z.G."/>
            <person name="Tsui S.K."/>
        </authorList>
    </citation>
    <scope>NUCLEOTIDE SEQUENCE [LARGE SCALE GENOMIC DNA]</scope>
    <source>
        <strain evidence="1">Derp</strain>
    </source>
</reference>
<sequence>MSFENYCPSINSDQLIIDICILCCLHVMRRCEDFCLSIMCETPITDFDIIPDHHQLINIKNQQKERKKEMKITYTDGTVIV</sequence>
<gene>
    <name evidence="1" type="ORF">DERP_012997</name>
</gene>
<comment type="caution">
    <text evidence="1">The sequence shown here is derived from an EMBL/GenBank/DDBJ whole genome shotgun (WGS) entry which is preliminary data.</text>
</comment>
<protein>
    <submittedName>
        <fullName evidence="1">Uncharacterized protein</fullName>
    </submittedName>
</protein>
<dbReference type="Proteomes" id="UP000887458">
    <property type="component" value="Unassembled WGS sequence"/>
</dbReference>
<keyword evidence="2" id="KW-1185">Reference proteome</keyword>